<reference evidence="2 3" key="1">
    <citation type="submission" date="2018-03" db="EMBL/GenBank/DDBJ databases">
        <title>The draft genome of Sphingosinicella sp. GL-C-18.</title>
        <authorList>
            <person name="Liu L."/>
            <person name="Li L."/>
            <person name="Liang L."/>
            <person name="Zhang X."/>
            <person name="Wang T."/>
        </authorList>
    </citation>
    <scope>NUCLEOTIDE SEQUENCE [LARGE SCALE GENOMIC DNA]</scope>
    <source>
        <strain evidence="2 3">GL-C-18</strain>
    </source>
</reference>
<evidence type="ECO:0000313" key="3">
    <source>
        <dbReference type="Proteomes" id="UP000241167"/>
    </source>
</evidence>
<evidence type="ECO:0000313" key="2">
    <source>
        <dbReference type="EMBL" id="PSJ36397.1"/>
    </source>
</evidence>
<dbReference type="PIRSF" id="PIRSF000883">
    <property type="entry name" value="Pesterase_MJ0912"/>
    <property type="match status" value="1"/>
</dbReference>
<dbReference type="Gene3D" id="3.60.21.10">
    <property type="match status" value="1"/>
</dbReference>
<accession>A0A2P7QEJ9</accession>
<dbReference type="InterPro" id="IPR011152">
    <property type="entry name" value="Pesterase_MJ0912"/>
</dbReference>
<dbReference type="InterPro" id="IPR050126">
    <property type="entry name" value="Ap4A_hydrolase"/>
</dbReference>
<sequence>MVGRRYCIDAVGEWIAGPPTGDSMRIAVISDIHAAAGPFREALAAARRTGFDQLLLLGDLLTYGVHPDETLDLACDAVTRDGAVLVRGNHDQIYLDRATRRSGYEATIPEWIRESVEWTWARIGGGDRIARFDWLDDWSVDGLLMAHANPYQPGDWSYLRAPEDLIAACSRLADRGLRAGLFGHTHRFATQESHGSSVTTLGSVGQPRDAGHTSEWSLVDWTKGKMALQRHRVAVEWGTIIRAVRATGLSDKTKDRICGYIS</sequence>
<name>A0A2P7QEJ9_9SPHN</name>
<evidence type="ECO:0000259" key="1">
    <source>
        <dbReference type="Pfam" id="PF00149"/>
    </source>
</evidence>
<dbReference type="GO" id="GO:0016791">
    <property type="term" value="F:phosphatase activity"/>
    <property type="evidence" value="ECO:0007669"/>
    <property type="project" value="TreeGrafter"/>
</dbReference>
<dbReference type="GO" id="GO:0005737">
    <property type="term" value="C:cytoplasm"/>
    <property type="evidence" value="ECO:0007669"/>
    <property type="project" value="TreeGrafter"/>
</dbReference>
<protein>
    <submittedName>
        <fullName evidence="2">Metallophosphoesterase</fullName>
    </submittedName>
</protein>
<dbReference type="AlphaFoldDB" id="A0A2P7QEJ9"/>
<gene>
    <name evidence="2" type="ORF">C7I55_26520</name>
</gene>
<dbReference type="CDD" id="cd00838">
    <property type="entry name" value="MPP_superfamily"/>
    <property type="match status" value="1"/>
</dbReference>
<keyword evidence="3" id="KW-1185">Reference proteome</keyword>
<dbReference type="EMBL" id="PXYI01000014">
    <property type="protein sequence ID" value="PSJ36397.1"/>
    <property type="molecule type" value="Genomic_DNA"/>
</dbReference>
<dbReference type="Proteomes" id="UP000241167">
    <property type="component" value="Unassembled WGS sequence"/>
</dbReference>
<dbReference type="InterPro" id="IPR029052">
    <property type="entry name" value="Metallo-depent_PP-like"/>
</dbReference>
<feature type="domain" description="Calcineurin-like phosphoesterase" evidence="1">
    <location>
        <begin position="24"/>
        <end position="187"/>
    </location>
</feature>
<organism evidence="2 3">
    <name type="scientific">Allosphingosinicella deserti</name>
    <dbReference type="NCBI Taxonomy" id="2116704"/>
    <lineage>
        <taxon>Bacteria</taxon>
        <taxon>Pseudomonadati</taxon>
        <taxon>Pseudomonadota</taxon>
        <taxon>Alphaproteobacteria</taxon>
        <taxon>Sphingomonadales</taxon>
        <taxon>Sphingomonadaceae</taxon>
        <taxon>Allosphingosinicella</taxon>
    </lineage>
</organism>
<dbReference type="PANTHER" id="PTHR42850:SF2">
    <property type="entry name" value="BLL5683 PROTEIN"/>
    <property type="match status" value="1"/>
</dbReference>
<dbReference type="InterPro" id="IPR004843">
    <property type="entry name" value="Calcineurin-like_PHP"/>
</dbReference>
<dbReference type="PANTHER" id="PTHR42850">
    <property type="entry name" value="METALLOPHOSPHOESTERASE"/>
    <property type="match status" value="1"/>
</dbReference>
<proteinExistence type="predicted"/>
<dbReference type="SUPFAM" id="SSF56300">
    <property type="entry name" value="Metallo-dependent phosphatases"/>
    <property type="match status" value="1"/>
</dbReference>
<dbReference type="Pfam" id="PF00149">
    <property type="entry name" value="Metallophos"/>
    <property type="match status" value="1"/>
</dbReference>
<comment type="caution">
    <text evidence="2">The sequence shown here is derived from an EMBL/GenBank/DDBJ whole genome shotgun (WGS) entry which is preliminary data.</text>
</comment>